<accession>A0A161Y3X2</accession>
<dbReference type="EMBL" id="AUXZ01000079">
    <property type="protein sequence ID" value="KZN49901.1"/>
    <property type="molecule type" value="Genomic_DNA"/>
</dbReference>
<comment type="caution">
    <text evidence="2">The sequence shown here is derived from an EMBL/GenBank/DDBJ whole genome shotgun (WGS) entry which is preliminary data.</text>
</comment>
<sequence length="153" mass="17757">MIRIFGKDDNIENIFKCILFRFLLILGCGFYWYLAAAWRLQQADRLLIKCVFLDKEITMDFDFAVEQIKLVGQEQGYEMSEGSRTFEIFIDNHHAVAYKIIASSSSGYIQVHQWEAGDADYGRGVYSLRNYSDVAHFCNILVASAYIRARRKD</sequence>
<feature type="transmembrane region" description="Helical" evidence="1">
    <location>
        <begin position="18"/>
        <end position="38"/>
    </location>
</feature>
<keyword evidence="1" id="KW-0812">Transmembrane</keyword>
<evidence type="ECO:0000313" key="3">
    <source>
        <dbReference type="Proteomes" id="UP000076503"/>
    </source>
</evidence>
<keyword evidence="1" id="KW-0472">Membrane</keyword>
<evidence type="ECO:0000256" key="1">
    <source>
        <dbReference type="SAM" id="Phobius"/>
    </source>
</evidence>
<protein>
    <submittedName>
        <fullName evidence="2">Uncharacterized protein</fullName>
    </submittedName>
</protein>
<name>A0A161Y3X2_9GAMM</name>
<evidence type="ECO:0000313" key="2">
    <source>
        <dbReference type="EMBL" id="KZN49901.1"/>
    </source>
</evidence>
<proteinExistence type="predicted"/>
<dbReference type="PATRIC" id="fig|1365251.3.peg.2904"/>
<dbReference type="AlphaFoldDB" id="A0A161Y3X2"/>
<keyword evidence="1" id="KW-1133">Transmembrane helix</keyword>
<gene>
    <name evidence="2" type="ORF">N476_18010</name>
</gene>
<reference evidence="2 3" key="1">
    <citation type="submission" date="2013-07" db="EMBL/GenBank/DDBJ databases">
        <title>Comparative Genomic and Metabolomic Analysis of Twelve Strains of Pseudoalteromonas luteoviolacea.</title>
        <authorList>
            <person name="Vynne N.G."/>
            <person name="Mansson M."/>
            <person name="Gram L."/>
        </authorList>
    </citation>
    <scope>NUCLEOTIDE SEQUENCE [LARGE SCALE GENOMIC DNA]</scope>
    <source>
        <strain evidence="2 3">H33</strain>
    </source>
</reference>
<organism evidence="2 3">
    <name type="scientific">Pseudoalteromonas luteoviolacea H33</name>
    <dbReference type="NCBI Taxonomy" id="1365251"/>
    <lineage>
        <taxon>Bacteria</taxon>
        <taxon>Pseudomonadati</taxon>
        <taxon>Pseudomonadota</taxon>
        <taxon>Gammaproteobacteria</taxon>
        <taxon>Alteromonadales</taxon>
        <taxon>Pseudoalteromonadaceae</taxon>
        <taxon>Pseudoalteromonas</taxon>
    </lineage>
</organism>
<dbReference type="Proteomes" id="UP000076503">
    <property type="component" value="Unassembled WGS sequence"/>
</dbReference>